<keyword evidence="10" id="KW-1185">Reference proteome</keyword>
<dbReference type="InterPro" id="IPR049331">
    <property type="entry name" value="Top1B_N_bact"/>
</dbReference>
<name>A0A927D868_9RHOB</name>
<dbReference type="SUPFAM" id="SSF56349">
    <property type="entry name" value="DNA breaking-rejoining enzymes"/>
    <property type="match status" value="1"/>
</dbReference>
<evidence type="ECO:0000256" key="5">
    <source>
        <dbReference type="ARBA" id="ARBA00023125"/>
    </source>
</evidence>
<dbReference type="AlphaFoldDB" id="A0A927D868"/>
<dbReference type="EC" id="5.6.2.1" evidence="3"/>
<keyword evidence="6" id="KW-0413">Isomerase</keyword>
<dbReference type="InterPro" id="IPR014711">
    <property type="entry name" value="TopoI_cat_a-hlx-sub_euk"/>
</dbReference>
<dbReference type="Pfam" id="PF01028">
    <property type="entry name" value="Topoisom_I"/>
    <property type="match status" value="1"/>
</dbReference>
<protein>
    <recommendedName>
        <fullName evidence="3">DNA topoisomerase</fullName>
        <ecNumber evidence="3">5.6.2.1</ecNumber>
    </recommendedName>
</protein>
<dbReference type="InterPro" id="IPR035447">
    <property type="entry name" value="DNA_topo_I_N_sf"/>
</dbReference>
<comment type="similarity">
    <text evidence="2">Belongs to the type IB topoisomerase family.</text>
</comment>
<evidence type="ECO:0000256" key="6">
    <source>
        <dbReference type="ARBA" id="ARBA00023235"/>
    </source>
</evidence>
<reference evidence="9" key="1">
    <citation type="submission" date="2020-08" db="EMBL/GenBank/DDBJ databases">
        <title>Sulfitobacter aestuariivivens sp. nov., isolated from a tidal flat.</title>
        <authorList>
            <person name="Park S."/>
            <person name="Yoon J.-H."/>
        </authorList>
    </citation>
    <scope>NUCLEOTIDE SEQUENCE</scope>
    <source>
        <strain evidence="9">TSTF-M16</strain>
    </source>
</reference>
<dbReference type="Gene3D" id="3.90.15.10">
    <property type="entry name" value="Topoisomerase I, Chain A, domain 3"/>
    <property type="match status" value="1"/>
</dbReference>
<comment type="catalytic activity">
    <reaction evidence="1">
        <text>ATP-independent breakage of single-stranded DNA, followed by passage and rejoining.</text>
        <dbReference type="EC" id="5.6.2.1"/>
    </reaction>
</comment>
<dbReference type="EMBL" id="JACTAG010000002">
    <property type="protein sequence ID" value="MBD3664546.1"/>
    <property type="molecule type" value="Genomic_DNA"/>
</dbReference>
<keyword evidence="4" id="KW-0799">Topoisomerase</keyword>
<dbReference type="Pfam" id="PF21338">
    <property type="entry name" value="Top1B_N_bact"/>
    <property type="match status" value="1"/>
</dbReference>
<proteinExistence type="inferred from homology"/>
<dbReference type="RefSeq" id="WP_191075570.1">
    <property type="nucleotide sequence ID" value="NZ_JACTAG010000002.1"/>
</dbReference>
<feature type="domain" description="DNA topoisomerase I catalytic core eukaryotic-type" evidence="7">
    <location>
        <begin position="89"/>
        <end position="254"/>
    </location>
</feature>
<comment type="caution">
    <text evidence="9">The sequence shown here is derived from an EMBL/GenBank/DDBJ whole genome shotgun (WGS) entry which is preliminary data.</text>
</comment>
<evidence type="ECO:0000256" key="1">
    <source>
        <dbReference type="ARBA" id="ARBA00000213"/>
    </source>
</evidence>
<organism evidence="9 10">
    <name type="scientific">Sulfitobacter aestuariivivens</name>
    <dbReference type="NCBI Taxonomy" id="2766981"/>
    <lineage>
        <taxon>Bacteria</taxon>
        <taxon>Pseudomonadati</taxon>
        <taxon>Pseudomonadota</taxon>
        <taxon>Alphaproteobacteria</taxon>
        <taxon>Rhodobacterales</taxon>
        <taxon>Roseobacteraceae</taxon>
        <taxon>Sulfitobacter</taxon>
    </lineage>
</organism>
<dbReference type="Proteomes" id="UP000635142">
    <property type="component" value="Unassembled WGS sequence"/>
</dbReference>
<evidence type="ECO:0000313" key="9">
    <source>
        <dbReference type="EMBL" id="MBD3664546.1"/>
    </source>
</evidence>
<evidence type="ECO:0000259" key="8">
    <source>
        <dbReference type="Pfam" id="PF21338"/>
    </source>
</evidence>
<dbReference type="PROSITE" id="PS52038">
    <property type="entry name" value="TOPO_IB_2"/>
    <property type="match status" value="1"/>
</dbReference>
<dbReference type="Gene3D" id="1.10.132.120">
    <property type="match status" value="1"/>
</dbReference>
<dbReference type="GO" id="GO:0006265">
    <property type="term" value="P:DNA topological change"/>
    <property type="evidence" value="ECO:0007669"/>
    <property type="project" value="InterPro"/>
</dbReference>
<dbReference type="Gene3D" id="3.30.66.10">
    <property type="entry name" value="DNA topoisomerase I domain"/>
    <property type="match status" value="1"/>
</dbReference>
<dbReference type="InterPro" id="IPR001631">
    <property type="entry name" value="TopoI"/>
</dbReference>
<dbReference type="GO" id="GO:0003677">
    <property type="term" value="F:DNA binding"/>
    <property type="evidence" value="ECO:0007669"/>
    <property type="project" value="UniProtKB-KW"/>
</dbReference>
<accession>A0A927D868</accession>
<gene>
    <name evidence="9" type="ORF">H9Q16_11480</name>
</gene>
<sequence length="321" mass="35250">MAASALVYVSDDRPGITRRRRGRGFSYVAPDGSAIARGAERRRLEALAVPPAYEDVWMCPLPNGHLQATGRDQRRRKQYRYHPDWAAAQAETKFAGLVDFGTVLPRVRRCVQRDLNEDAGERAFALAAAVALIDRTSMRVGHPEYTRENGSYGALTLRNRHVRLDGNRIHLAYKAKGGKRVRRCLNDRTLARILAKIDDLPGAELLSWIDDDGCVRSLNSTALNAYLADAAGIEGATAKTFRTWTGTLAAYEVAEKGGATIKAMSEAAAARLSNTPTIARASYIHPAVIDLAGAHKTLTETKTRSGLFAAESRMLDFLERQ</sequence>
<evidence type="ECO:0000259" key="7">
    <source>
        <dbReference type="Pfam" id="PF01028"/>
    </source>
</evidence>
<dbReference type="GO" id="GO:0003917">
    <property type="term" value="F:DNA topoisomerase type I (single strand cut, ATP-independent) activity"/>
    <property type="evidence" value="ECO:0007669"/>
    <property type="project" value="UniProtKB-EC"/>
</dbReference>
<dbReference type="InterPro" id="IPR013500">
    <property type="entry name" value="TopoI_cat_euk"/>
</dbReference>
<dbReference type="InterPro" id="IPR011010">
    <property type="entry name" value="DNA_brk_join_enz"/>
</dbReference>
<feature type="domain" description="DNA topoisomerase IB N-terminal" evidence="8">
    <location>
        <begin position="24"/>
        <end position="72"/>
    </location>
</feature>
<evidence type="ECO:0000313" key="10">
    <source>
        <dbReference type="Proteomes" id="UP000635142"/>
    </source>
</evidence>
<evidence type="ECO:0000256" key="4">
    <source>
        <dbReference type="ARBA" id="ARBA00023029"/>
    </source>
</evidence>
<dbReference type="PRINTS" id="PR00416">
    <property type="entry name" value="EUTPISMRASEI"/>
</dbReference>
<evidence type="ECO:0000256" key="2">
    <source>
        <dbReference type="ARBA" id="ARBA00006645"/>
    </source>
</evidence>
<evidence type="ECO:0000256" key="3">
    <source>
        <dbReference type="ARBA" id="ARBA00012891"/>
    </source>
</evidence>
<dbReference type="SUPFAM" id="SSF55869">
    <property type="entry name" value="DNA topoisomerase I domain"/>
    <property type="match status" value="1"/>
</dbReference>
<keyword evidence="5" id="KW-0238">DNA-binding</keyword>